<evidence type="ECO:0000313" key="2">
    <source>
        <dbReference type="EMBL" id="UXD22058.1"/>
    </source>
</evidence>
<dbReference type="EMBL" id="CP006868">
    <property type="protein sequence ID" value="UXD22058.1"/>
    <property type="molecule type" value="Genomic_DNA"/>
</dbReference>
<dbReference type="SUPFAM" id="SSF111126">
    <property type="entry name" value="Ligand-binding domain in the NO signalling and Golgi transport"/>
    <property type="match status" value="1"/>
</dbReference>
<dbReference type="InterPro" id="IPR024096">
    <property type="entry name" value="NO_sig/Golgi_transp_ligand-bd"/>
</dbReference>
<dbReference type="Pfam" id="PF02830">
    <property type="entry name" value="V4R"/>
    <property type="match status" value="1"/>
</dbReference>
<evidence type="ECO:0000259" key="1">
    <source>
        <dbReference type="SMART" id="SM00989"/>
    </source>
</evidence>
<sequence>MTSSLSEDELSKLQEAIENESILIAKDVIADLYKGFEKVMMFAGGLLYNVAKKAGKSMVKNVIERGLITPEHALEALIYTIEKSGYADRMEIVERNEKKIVIRAWGTLLGAKLSEERRKKPVDAPVVGFIAGWLEEAWGRKVDGKEVKCLAKGDPYCEFELKLK</sequence>
<dbReference type="InterPro" id="IPR004096">
    <property type="entry name" value="V4R"/>
</dbReference>
<dbReference type="KEGG" id="ipc:IPA_01225"/>
<evidence type="ECO:0000313" key="3">
    <source>
        <dbReference type="Proteomes" id="UP001063698"/>
    </source>
</evidence>
<organism evidence="2 3">
    <name type="scientific">Ignicoccus pacificus DSM 13166</name>
    <dbReference type="NCBI Taxonomy" id="940294"/>
    <lineage>
        <taxon>Archaea</taxon>
        <taxon>Thermoproteota</taxon>
        <taxon>Thermoprotei</taxon>
        <taxon>Desulfurococcales</taxon>
        <taxon>Desulfurococcaceae</taxon>
        <taxon>Ignicoccus</taxon>
    </lineage>
</organism>
<proteinExistence type="predicted"/>
<feature type="domain" description="4-vinyl reductase 4VR" evidence="1">
    <location>
        <begin position="91"/>
        <end position="163"/>
    </location>
</feature>
<name>A0A977KAH5_9CREN</name>
<dbReference type="Proteomes" id="UP001063698">
    <property type="component" value="Chromosome"/>
</dbReference>
<protein>
    <recommendedName>
        <fullName evidence="1">4-vinyl reductase 4VR domain-containing protein</fullName>
    </recommendedName>
</protein>
<reference evidence="2" key="1">
    <citation type="submission" date="2013-11" db="EMBL/GenBank/DDBJ databases">
        <title>Comparative genomics of Ignicoccus.</title>
        <authorList>
            <person name="Podar M."/>
        </authorList>
    </citation>
    <scope>NUCLEOTIDE SEQUENCE</scope>
    <source>
        <strain evidence="2">DSM 13166</strain>
    </source>
</reference>
<dbReference type="Gene3D" id="3.30.1380.20">
    <property type="entry name" value="Trafficking protein particle complex subunit 3"/>
    <property type="match status" value="1"/>
</dbReference>
<gene>
    <name evidence="2" type="ORF">IPA_01225</name>
</gene>
<dbReference type="PANTHER" id="PTHR35090:SF1">
    <property type="entry name" value="SLR0144 PROTEIN"/>
    <property type="match status" value="1"/>
</dbReference>
<accession>A0A977KAH5</accession>
<dbReference type="SMART" id="SM00989">
    <property type="entry name" value="V4R"/>
    <property type="match status" value="1"/>
</dbReference>
<dbReference type="AlphaFoldDB" id="A0A977KAH5"/>
<keyword evidence="3" id="KW-1185">Reference proteome</keyword>
<dbReference type="PANTHER" id="PTHR35090">
    <property type="entry name" value="DNA-DIRECTED RNA POLYMERASE SUBUNIT I"/>
    <property type="match status" value="1"/>
</dbReference>